<dbReference type="Pfam" id="PF01989">
    <property type="entry name" value="AcnX_swivel_put"/>
    <property type="match status" value="1"/>
</dbReference>
<evidence type="ECO:0000259" key="2">
    <source>
        <dbReference type="Pfam" id="PF01989"/>
    </source>
</evidence>
<evidence type="ECO:0000256" key="1">
    <source>
        <dbReference type="ARBA" id="ARBA00023239"/>
    </source>
</evidence>
<dbReference type="OrthoDB" id="9815264at2"/>
<reference evidence="3 4" key="1">
    <citation type="submission" date="2019-08" db="EMBL/GenBank/DDBJ databases">
        <title>Hyperibacter terrae gen. nov., sp. nov. and Hyperibacter viscosus sp. nov., two new members in the family Rhodospirillaceae isolated from the rhizosphere of Hypericum perforatum.</title>
        <authorList>
            <person name="Noviana Z."/>
        </authorList>
    </citation>
    <scope>NUCLEOTIDE SEQUENCE [LARGE SCALE GENOMIC DNA]</scope>
    <source>
        <strain evidence="3 4">R5913</strain>
    </source>
</reference>
<dbReference type="PANTHER" id="PTHR36577">
    <property type="entry name" value="DUF521 DOMAIN PROTEIN (AFU_ORTHOLOGUE AFUA_6G00490)"/>
    <property type="match status" value="1"/>
</dbReference>
<organism evidence="3 4">
    <name type="scientific">Hypericibacter terrae</name>
    <dbReference type="NCBI Taxonomy" id="2602015"/>
    <lineage>
        <taxon>Bacteria</taxon>
        <taxon>Pseudomonadati</taxon>
        <taxon>Pseudomonadota</taxon>
        <taxon>Alphaproteobacteria</taxon>
        <taxon>Rhodospirillales</taxon>
        <taxon>Dongiaceae</taxon>
        <taxon>Hypericibacter</taxon>
    </lineage>
</organism>
<protein>
    <recommendedName>
        <fullName evidence="2">Phosphomevalonate dehydratase small subunit-like domain-containing protein</fullName>
    </recommendedName>
</protein>
<gene>
    <name evidence="3" type="ORF">FRZ44_09400</name>
</gene>
<evidence type="ECO:0000313" key="4">
    <source>
        <dbReference type="Proteomes" id="UP000326202"/>
    </source>
</evidence>
<dbReference type="InterPro" id="IPR002840">
    <property type="entry name" value="PMDh-S-like_dom"/>
</dbReference>
<keyword evidence="4" id="KW-1185">Reference proteome</keyword>
<accession>A0A5J6MDZ1</accession>
<evidence type="ECO:0000313" key="3">
    <source>
        <dbReference type="EMBL" id="QEX15653.1"/>
    </source>
</evidence>
<keyword evidence="1" id="KW-0456">Lyase</keyword>
<dbReference type="Gene3D" id="3.50.30.10">
    <property type="entry name" value="Phosphohistidine domain"/>
    <property type="match status" value="1"/>
</dbReference>
<feature type="domain" description="Phosphomevalonate dehydratase small subunit-like" evidence="2">
    <location>
        <begin position="26"/>
        <end position="110"/>
    </location>
</feature>
<dbReference type="CDD" id="cd01356">
    <property type="entry name" value="AcnX_swivel"/>
    <property type="match status" value="1"/>
</dbReference>
<name>A0A5J6MDZ1_9PROT</name>
<dbReference type="PANTHER" id="PTHR36577:SF3">
    <property type="entry name" value="DUF521 DOMAIN PROTEIN (AFU_ORTHOLOGUE AFUA_6G00490)"/>
    <property type="match status" value="1"/>
</dbReference>
<dbReference type="RefSeq" id="WP_151176085.1">
    <property type="nucleotide sequence ID" value="NZ_CP042906.1"/>
</dbReference>
<dbReference type="KEGG" id="htq:FRZ44_09400"/>
<sequence length="138" mass="14561">MTAVLDSKIQVEGEARGRVLKLAKPISFWGGVDPVTGRISDPRHPNHQAELKGRVLVLPGMIGSSSSSYIMLELMAKRLAPAALVVAEPDAILGLGVVVAREMNYGSIPVLVVPREQQAALADGAEVTIGRDGTIRVA</sequence>
<proteinExistence type="predicted"/>
<dbReference type="AlphaFoldDB" id="A0A5J6MDZ1"/>
<dbReference type="SUPFAM" id="SSF52016">
    <property type="entry name" value="LeuD/IlvD-like"/>
    <property type="match status" value="1"/>
</dbReference>
<dbReference type="GO" id="GO:0016829">
    <property type="term" value="F:lyase activity"/>
    <property type="evidence" value="ECO:0007669"/>
    <property type="project" value="UniProtKB-KW"/>
</dbReference>
<dbReference type="EMBL" id="CP042906">
    <property type="protein sequence ID" value="QEX15653.1"/>
    <property type="molecule type" value="Genomic_DNA"/>
</dbReference>
<dbReference type="Proteomes" id="UP000326202">
    <property type="component" value="Chromosome"/>
</dbReference>